<evidence type="ECO:0000313" key="3">
    <source>
        <dbReference type="Proteomes" id="UP000198779"/>
    </source>
</evidence>
<feature type="transmembrane region" description="Helical" evidence="1">
    <location>
        <begin position="5"/>
        <end position="25"/>
    </location>
</feature>
<accession>A0A1G7WP96</accession>
<keyword evidence="3" id="KW-1185">Reference proteome</keyword>
<organism evidence="2 3">
    <name type="scientific">Prevotella communis</name>
    <dbReference type="NCBI Taxonomy" id="2913614"/>
    <lineage>
        <taxon>Bacteria</taxon>
        <taxon>Pseudomonadati</taxon>
        <taxon>Bacteroidota</taxon>
        <taxon>Bacteroidia</taxon>
        <taxon>Bacteroidales</taxon>
        <taxon>Prevotellaceae</taxon>
        <taxon>Prevotella</taxon>
    </lineage>
</organism>
<reference evidence="3" key="1">
    <citation type="submission" date="2016-10" db="EMBL/GenBank/DDBJ databases">
        <authorList>
            <person name="Varghese N."/>
            <person name="Submissions S."/>
        </authorList>
    </citation>
    <scope>NUCLEOTIDE SEQUENCE [LARGE SCALE GENOMIC DNA]</scope>
    <source>
        <strain evidence="3">BP1-148</strain>
    </source>
</reference>
<dbReference type="RefSeq" id="WP_091817483.1">
    <property type="nucleotide sequence ID" value="NZ_CP091790.1"/>
</dbReference>
<keyword evidence="1" id="KW-0472">Membrane</keyword>
<sequence>MKEYVIDFITGTIVAAVLTLISYIVGFDKTWDDAAQTYGICFVVYIALTLFSKLKNKNK</sequence>
<keyword evidence="1" id="KW-0812">Transmembrane</keyword>
<proteinExistence type="predicted"/>
<dbReference type="STRING" id="645274.SAMN04487901_108119"/>
<keyword evidence="1" id="KW-1133">Transmembrane helix</keyword>
<evidence type="ECO:0000256" key="1">
    <source>
        <dbReference type="SAM" id="Phobius"/>
    </source>
</evidence>
<protein>
    <submittedName>
        <fullName evidence="2">Uncharacterized protein</fullName>
    </submittedName>
</protein>
<dbReference type="AlphaFoldDB" id="A0A1G7WP96"/>
<feature type="transmembrane region" description="Helical" evidence="1">
    <location>
        <begin position="37"/>
        <end position="54"/>
    </location>
</feature>
<dbReference type="EMBL" id="FNCQ01000008">
    <property type="protein sequence ID" value="SDG73743.1"/>
    <property type="molecule type" value="Genomic_DNA"/>
</dbReference>
<dbReference type="Proteomes" id="UP000198779">
    <property type="component" value="Unassembled WGS sequence"/>
</dbReference>
<evidence type="ECO:0000313" key="2">
    <source>
        <dbReference type="EMBL" id="SDG73743.1"/>
    </source>
</evidence>
<gene>
    <name evidence="2" type="ORF">SAMN04487901_108119</name>
</gene>
<name>A0A1G7WP96_9BACT</name>